<evidence type="ECO:0000256" key="1">
    <source>
        <dbReference type="SAM" id="MobiDB-lite"/>
    </source>
</evidence>
<dbReference type="EMBL" id="PDOB01000004">
    <property type="protein sequence ID" value="PIL40985.1"/>
    <property type="molecule type" value="Genomic_DNA"/>
</dbReference>
<evidence type="ECO:0000313" key="3">
    <source>
        <dbReference type="Proteomes" id="UP000228593"/>
    </source>
</evidence>
<name>A0A2G8T4K2_9BURK</name>
<comment type="caution">
    <text evidence="2">The sequence shown here is derived from an EMBL/GenBank/DDBJ whole genome shotgun (WGS) entry which is preliminary data.</text>
</comment>
<reference evidence="2 3" key="1">
    <citation type="submission" date="2017-10" db="EMBL/GenBank/DDBJ databases">
        <title>Massilia psychrophilum sp. nov., a novel purple-pigmented bacterium isolated from Tianshan glacier, Xinjiang Municipality, China.</title>
        <authorList>
            <person name="Wang H."/>
        </authorList>
    </citation>
    <scope>NUCLEOTIDE SEQUENCE [LARGE SCALE GENOMIC DNA]</scope>
    <source>
        <strain evidence="2 3">JCM 30813</strain>
    </source>
</reference>
<accession>A0A2G8T4K2</accession>
<gene>
    <name evidence="2" type="ORF">CR103_04410</name>
</gene>
<protein>
    <submittedName>
        <fullName evidence="2">Uncharacterized protein</fullName>
    </submittedName>
</protein>
<sequence length="84" mass="9154">MPLAGACHTDAGLAALLPASIGSRANSGVRVYDEARREHHDGELDRHFHQFGDALAQARNEKRETINGTRIQPSKKPAPNTRAK</sequence>
<dbReference type="Proteomes" id="UP000228593">
    <property type="component" value="Unassembled WGS sequence"/>
</dbReference>
<keyword evidence="3" id="KW-1185">Reference proteome</keyword>
<organism evidence="2 3">
    <name type="scientific">Massilia psychrophila</name>
    <dbReference type="NCBI Taxonomy" id="1603353"/>
    <lineage>
        <taxon>Bacteria</taxon>
        <taxon>Pseudomonadati</taxon>
        <taxon>Pseudomonadota</taxon>
        <taxon>Betaproteobacteria</taxon>
        <taxon>Burkholderiales</taxon>
        <taxon>Oxalobacteraceae</taxon>
        <taxon>Telluria group</taxon>
        <taxon>Massilia</taxon>
    </lineage>
</organism>
<proteinExistence type="predicted"/>
<feature type="region of interest" description="Disordered" evidence="1">
    <location>
        <begin position="61"/>
        <end position="84"/>
    </location>
</feature>
<evidence type="ECO:0000313" key="2">
    <source>
        <dbReference type="EMBL" id="PIL40985.1"/>
    </source>
</evidence>
<dbReference type="AlphaFoldDB" id="A0A2G8T4K2"/>